<keyword evidence="6" id="KW-1185">Reference proteome</keyword>
<dbReference type="GO" id="GO:0005634">
    <property type="term" value="C:nucleus"/>
    <property type="evidence" value="ECO:0007669"/>
    <property type="project" value="TreeGrafter"/>
</dbReference>
<dbReference type="GO" id="GO:0106335">
    <property type="term" value="F:tRNA (5-carboxymethyluridine(34)-5-O)-methyltransferase activity"/>
    <property type="evidence" value="ECO:0007669"/>
    <property type="project" value="TreeGrafter"/>
</dbReference>
<dbReference type="PANTHER" id="PTHR13069">
    <property type="entry name" value="ALKYLATED DNA REPAIR PROTEIN ALKB HOMOLOG 8"/>
    <property type="match status" value="1"/>
</dbReference>
<feature type="region of interest" description="Disordered" evidence="3">
    <location>
        <begin position="513"/>
        <end position="558"/>
    </location>
</feature>
<reference evidence="5" key="1">
    <citation type="submission" date="2018-11" db="EMBL/GenBank/DDBJ databases">
        <authorList>
            <person name="Alioto T."/>
            <person name="Alioto T."/>
        </authorList>
    </citation>
    <scope>NUCLEOTIDE SEQUENCE</scope>
</reference>
<feature type="region of interest" description="Disordered" evidence="3">
    <location>
        <begin position="230"/>
        <end position="258"/>
    </location>
</feature>
<feature type="compositionally biased region" description="Polar residues" evidence="3">
    <location>
        <begin position="659"/>
        <end position="678"/>
    </location>
</feature>
<dbReference type="CDD" id="cd02440">
    <property type="entry name" value="AdoMet_MTases"/>
    <property type="match status" value="1"/>
</dbReference>
<protein>
    <submittedName>
        <fullName evidence="5">Alkylated DNA repair protein alkB homolog 8</fullName>
        <ecNumber evidence="5">1.14.11.-</ecNumber>
    </submittedName>
</protein>
<evidence type="ECO:0000256" key="1">
    <source>
        <dbReference type="ARBA" id="ARBA00022603"/>
    </source>
</evidence>
<organism evidence="5 6">
    <name type="scientific">Mytilus galloprovincialis</name>
    <name type="common">Mediterranean mussel</name>
    <dbReference type="NCBI Taxonomy" id="29158"/>
    <lineage>
        <taxon>Eukaryota</taxon>
        <taxon>Metazoa</taxon>
        <taxon>Spiralia</taxon>
        <taxon>Lophotrochozoa</taxon>
        <taxon>Mollusca</taxon>
        <taxon>Bivalvia</taxon>
        <taxon>Autobranchia</taxon>
        <taxon>Pteriomorphia</taxon>
        <taxon>Mytilida</taxon>
        <taxon>Mytiloidea</taxon>
        <taxon>Mytilidae</taxon>
        <taxon>Mytilinae</taxon>
        <taxon>Mytilus</taxon>
    </lineage>
</organism>
<feature type="compositionally biased region" description="Basic and acidic residues" evidence="3">
    <location>
        <begin position="726"/>
        <end position="741"/>
    </location>
</feature>
<dbReference type="GO" id="GO:0008757">
    <property type="term" value="F:S-adenosylmethionine-dependent methyltransferase activity"/>
    <property type="evidence" value="ECO:0007669"/>
    <property type="project" value="InterPro"/>
</dbReference>
<dbReference type="Proteomes" id="UP000596742">
    <property type="component" value="Unassembled WGS sequence"/>
</dbReference>
<dbReference type="InterPro" id="IPR051422">
    <property type="entry name" value="AlkB_tRNA_MeTrf/Diox"/>
</dbReference>
<dbReference type="InterPro" id="IPR013216">
    <property type="entry name" value="Methyltransf_11"/>
</dbReference>
<feature type="compositionally biased region" description="Polar residues" evidence="3">
    <location>
        <begin position="698"/>
        <end position="723"/>
    </location>
</feature>
<dbReference type="GO" id="GO:0000049">
    <property type="term" value="F:tRNA binding"/>
    <property type="evidence" value="ECO:0007669"/>
    <property type="project" value="TreeGrafter"/>
</dbReference>
<dbReference type="AlphaFoldDB" id="A0A8B6CWG0"/>
<dbReference type="PANTHER" id="PTHR13069:SF37">
    <property type="entry name" value="FIRE DANCER"/>
    <property type="match status" value="1"/>
</dbReference>
<dbReference type="OrthoDB" id="271595at2759"/>
<dbReference type="Pfam" id="PF08241">
    <property type="entry name" value="Methyltransf_11"/>
    <property type="match status" value="1"/>
</dbReference>
<keyword evidence="1" id="KW-0489">Methyltransferase</keyword>
<dbReference type="EMBL" id="UYJE01002453">
    <property type="protein sequence ID" value="VDI10894.1"/>
    <property type="molecule type" value="Genomic_DNA"/>
</dbReference>
<evidence type="ECO:0000313" key="6">
    <source>
        <dbReference type="Proteomes" id="UP000596742"/>
    </source>
</evidence>
<evidence type="ECO:0000259" key="4">
    <source>
        <dbReference type="Pfam" id="PF08241"/>
    </source>
</evidence>
<feature type="region of interest" description="Disordered" evidence="3">
    <location>
        <begin position="405"/>
        <end position="432"/>
    </location>
</feature>
<accession>A0A8B6CWG0</accession>
<name>A0A8B6CWG0_MYTGA</name>
<proteinExistence type="predicted"/>
<dbReference type="GO" id="GO:0005737">
    <property type="term" value="C:cytoplasm"/>
    <property type="evidence" value="ECO:0007669"/>
    <property type="project" value="TreeGrafter"/>
</dbReference>
<dbReference type="Gene3D" id="3.40.50.150">
    <property type="entry name" value="Vaccinia Virus protein VP39"/>
    <property type="match status" value="2"/>
</dbReference>
<gene>
    <name evidence="5" type="ORF">MGAL_10B056462</name>
</gene>
<dbReference type="GO" id="GO:0002098">
    <property type="term" value="P:tRNA wobble uridine modification"/>
    <property type="evidence" value="ECO:0007669"/>
    <property type="project" value="TreeGrafter"/>
</dbReference>
<dbReference type="GO" id="GO:0030488">
    <property type="term" value="P:tRNA methylation"/>
    <property type="evidence" value="ECO:0007669"/>
    <property type="project" value="TreeGrafter"/>
</dbReference>
<evidence type="ECO:0000256" key="3">
    <source>
        <dbReference type="SAM" id="MobiDB-lite"/>
    </source>
</evidence>
<feature type="region of interest" description="Disordered" evidence="3">
    <location>
        <begin position="655"/>
        <end position="750"/>
    </location>
</feature>
<evidence type="ECO:0000256" key="2">
    <source>
        <dbReference type="ARBA" id="ARBA00022679"/>
    </source>
</evidence>
<evidence type="ECO:0000313" key="5">
    <source>
        <dbReference type="EMBL" id="VDI10894.1"/>
    </source>
</evidence>
<feature type="compositionally biased region" description="Basic and acidic residues" evidence="3">
    <location>
        <begin position="679"/>
        <end position="690"/>
    </location>
</feature>
<dbReference type="EC" id="1.14.11.-" evidence="5"/>
<dbReference type="InterPro" id="IPR029063">
    <property type="entry name" value="SAM-dependent_MTases_sf"/>
</dbReference>
<dbReference type="GO" id="GO:0016491">
    <property type="term" value="F:oxidoreductase activity"/>
    <property type="evidence" value="ECO:0007669"/>
    <property type="project" value="UniProtKB-KW"/>
</dbReference>
<feature type="compositionally biased region" description="Polar residues" evidence="3">
    <location>
        <begin position="230"/>
        <end position="245"/>
    </location>
</feature>
<keyword evidence="5" id="KW-0560">Oxidoreductase</keyword>
<feature type="domain" description="Methyltransferase type 11" evidence="4">
    <location>
        <begin position="58"/>
        <end position="146"/>
    </location>
</feature>
<sequence length="880" mass="98821">MTLPWLPSVMKGGRYLEEKHVRKVYDTIAPSFNEIPQKVWPNVKKFIKNLHPGSLVADIGCGNGRYLHINKSVYKFGVDACYPLVELSGEKGYEVLVADNQSLPFRDGAFDAVISVGVLHHFSTEPRRVKALKELCRILRPGGKLLVYVWAYEQKHRRFDGQDVLIPWHAGKKITQKGLFNSDQDISSTSSISEDESIDSTRHVIQRTVSDPSCPCCQPSQTTLINKLLSSKPLSSRQRSNTLPSSLEALTGNHEDESEIQEECRKIQMSLREMSASHNHLSASNDSVFCNGATNENGEDGIVFESKHFANSNDLSRENEISACEKADISNQISNEPCQIQSQNLATTHNYCDVNSNVDSSHDQLEQTGIVNDNNEEKPTKKMSFFDTMKKRFLKFIDSKLENKIPSDHELPAGKRKSSSENKSHSWNDRNIQDVNSQSTFACFAVREFPMSSCHNNRNSGCSTQVQNSIQSFHDHHTEHHYDKGQFQNNSTDLRVEQLSPWLHEDSAASKSAIVSTGANESDSRQSVNTSVYDQSIEDSQNSSGLSAMSISNSQQNSHYNLDKSHRKIDKNGRHKCNKTLINGHQETNSLDVTKVMNGASKKQCNKVVNGHKQQQGHEGGMCNISHSDNSQSNIFNAKTSGKRSHDRDIPCDHDLSHRQNGSTVSGIHNGLKNNSKNGCDKSSHEKYYETTKTTETNSLSGETTTQHKNSRETTNSRNTISQLYYRRESSGNEYATKSECKNGISSDKNNSLLKNKSDEIFLKNGTTHNDNCRVNRNQNHIRSSENISSSRLSNQQSFKSCDTLHNGANNVPSSSSTMTEEEFRMSTARLCRFYHVFKQGELSDLIFRYVDNLCIVSCIYDHGNWCLIAEKIDSDVNNV</sequence>
<dbReference type="SUPFAM" id="SSF53335">
    <property type="entry name" value="S-adenosyl-L-methionine-dependent methyltransferases"/>
    <property type="match status" value="1"/>
</dbReference>
<dbReference type="FunFam" id="3.40.50.150:FF:000195">
    <property type="entry name" value="Methyltransferase domain containing protein"/>
    <property type="match status" value="1"/>
</dbReference>
<comment type="caution">
    <text evidence="5">The sequence shown here is derived from an EMBL/GenBank/DDBJ whole genome shotgun (WGS) entry which is preliminary data.</text>
</comment>
<keyword evidence="2" id="KW-0808">Transferase</keyword>